<keyword evidence="1" id="KW-1133">Transmembrane helix</keyword>
<dbReference type="STRING" id="598659.NAMH_0837"/>
<feature type="transmembrane region" description="Helical" evidence="1">
    <location>
        <begin position="6"/>
        <end position="25"/>
    </location>
</feature>
<evidence type="ECO:0000256" key="1">
    <source>
        <dbReference type="SAM" id="Phobius"/>
    </source>
</evidence>
<protein>
    <recommendedName>
        <fullName evidence="4">Type II secretion system protein</fullName>
    </recommendedName>
</protein>
<dbReference type="EMBL" id="CP001279">
    <property type="protein sequence ID" value="ACM92712.1"/>
    <property type="molecule type" value="Genomic_DNA"/>
</dbReference>
<keyword evidence="1" id="KW-0812">Transmembrane</keyword>
<keyword evidence="1" id="KW-0472">Membrane</keyword>
<dbReference type="Proteomes" id="UP000000448">
    <property type="component" value="Chromosome"/>
</dbReference>
<accession>B9L9D2</accession>
<dbReference type="HOGENOM" id="CLU_140209_0_0_7"/>
<sequence length="145" mass="16192">MKKAFSMIITIVFIVVMSIIGIMILKFSSASTTHTARSFMDTKAELMLKSATEYAILALQGHEFNSTNKCINNIHLTDSDNMFDANITFHYFVTDCTSNPTLWSGCKCSDIQTGDTNGSVLVYVTVTSKNPNFNIRKVRFTLQNP</sequence>
<dbReference type="KEGG" id="nam:NAMH_0837"/>
<keyword evidence="3" id="KW-1185">Reference proteome</keyword>
<dbReference type="RefSeq" id="WP_015901764.1">
    <property type="nucleotide sequence ID" value="NC_012115.1"/>
</dbReference>
<organism evidence="2 3">
    <name type="scientific">Nautilia profundicola (strain ATCC BAA-1463 / DSM 18972 / AmH)</name>
    <dbReference type="NCBI Taxonomy" id="598659"/>
    <lineage>
        <taxon>Bacteria</taxon>
        <taxon>Pseudomonadati</taxon>
        <taxon>Campylobacterota</taxon>
        <taxon>Epsilonproteobacteria</taxon>
        <taxon>Nautiliales</taxon>
        <taxon>Nautiliaceae</taxon>
        <taxon>Nautilia</taxon>
    </lineage>
</organism>
<reference evidence="2 3" key="1">
    <citation type="journal article" date="2009" name="PLoS Genet.">
        <title>Adaptations to submarine hydrothermal environments exemplified by the genome of Nautilia profundicola.</title>
        <authorList>
            <person name="Campbell B.J."/>
            <person name="Smith J.L."/>
            <person name="Hanson T.E."/>
            <person name="Klotz M.G."/>
            <person name="Stein L.Y."/>
            <person name="Lee C.K."/>
            <person name="Wu D."/>
            <person name="Robinson J.M."/>
            <person name="Khouri H.M."/>
            <person name="Eisen J.A."/>
            <person name="Cary S.C."/>
        </authorList>
    </citation>
    <scope>NUCLEOTIDE SEQUENCE [LARGE SCALE GENOMIC DNA]</scope>
    <source>
        <strain evidence="3">ATCC BAA-1463 / DSM 18972 / AmH</strain>
    </source>
</reference>
<proteinExistence type="predicted"/>
<evidence type="ECO:0000313" key="3">
    <source>
        <dbReference type="Proteomes" id="UP000000448"/>
    </source>
</evidence>
<gene>
    <name evidence="2" type="ordered locus">NAMH_0837</name>
</gene>
<evidence type="ECO:0000313" key="2">
    <source>
        <dbReference type="EMBL" id="ACM92712.1"/>
    </source>
</evidence>
<name>B9L9D2_NAUPA</name>
<dbReference type="AlphaFoldDB" id="B9L9D2"/>
<evidence type="ECO:0008006" key="4">
    <source>
        <dbReference type="Google" id="ProtNLM"/>
    </source>
</evidence>
<dbReference type="OrthoDB" id="5372904at2"/>